<comment type="caution">
    <text evidence="9">The sequence shown here is derived from an EMBL/GenBank/DDBJ whole genome shotgun (WGS) entry which is preliminary data.</text>
</comment>
<dbReference type="InterPro" id="IPR046357">
    <property type="entry name" value="PPIase_dom_sf"/>
</dbReference>
<proteinExistence type="inferred from homology"/>
<keyword evidence="3 5" id="KW-0697">Rotamase</keyword>
<comment type="similarity">
    <text evidence="2 6">Belongs to the FKBP-type PPIase family.</text>
</comment>
<feature type="chain" id="PRO_5040849759" description="Peptidyl-prolyl cis-trans isomerase" evidence="7">
    <location>
        <begin position="24"/>
        <end position="170"/>
    </location>
</feature>
<evidence type="ECO:0000256" key="6">
    <source>
        <dbReference type="RuleBase" id="RU003915"/>
    </source>
</evidence>
<dbReference type="PANTHER" id="PTHR43811">
    <property type="entry name" value="FKBP-TYPE PEPTIDYL-PROLYL CIS-TRANS ISOMERASE FKPA"/>
    <property type="match status" value="1"/>
</dbReference>
<keyword evidence="4 5" id="KW-0413">Isomerase</keyword>
<dbReference type="AlphaFoldDB" id="A0A9X2W369"/>
<name>A0A9X2W369_9SPHN</name>
<evidence type="ECO:0000256" key="7">
    <source>
        <dbReference type="SAM" id="SignalP"/>
    </source>
</evidence>
<keyword evidence="10" id="KW-1185">Reference proteome</keyword>
<dbReference type="Pfam" id="PF00254">
    <property type="entry name" value="FKBP_C"/>
    <property type="match status" value="1"/>
</dbReference>
<feature type="domain" description="PPIase FKBP-type" evidence="8">
    <location>
        <begin position="85"/>
        <end position="169"/>
    </location>
</feature>
<evidence type="ECO:0000313" key="9">
    <source>
        <dbReference type="EMBL" id="MCT2559912.1"/>
    </source>
</evidence>
<dbReference type="EC" id="5.2.1.8" evidence="6"/>
<dbReference type="PROSITE" id="PS50059">
    <property type="entry name" value="FKBP_PPIASE"/>
    <property type="match status" value="1"/>
</dbReference>
<evidence type="ECO:0000259" key="8">
    <source>
        <dbReference type="PROSITE" id="PS50059"/>
    </source>
</evidence>
<dbReference type="InterPro" id="IPR001179">
    <property type="entry name" value="PPIase_FKBP_dom"/>
</dbReference>
<dbReference type="GO" id="GO:0003755">
    <property type="term" value="F:peptidyl-prolyl cis-trans isomerase activity"/>
    <property type="evidence" value="ECO:0007669"/>
    <property type="project" value="UniProtKB-UniRule"/>
</dbReference>
<dbReference type="EMBL" id="JAOAMV010000007">
    <property type="protein sequence ID" value="MCT2559912.1"/>
    <property type="molecule type" value="Genomic_DNA"/>
</dbReference>
<evidence type="ECO:0000256" key="1">
    <source>
        <dbReference type="ARBA" id="ARBA00000971"/>
    </source>
</evidence>
<sequence length="170" mass="17273">MTWKFAGESGATLALGAALIAGAAALAQDGGAGAPPDRSQDMAWVSAQQAALAERAAQPGWQTAEGGVLWRRVAGSGEGKRPTVRDVVTVHYTGTFVDGAVFDSSEGGEPATFPLGRLIPAWQVAIPQMAVGDTIEIAAPATAAYGMKGKGPIPGGATLLFTVRLLAIDE</sequence>
<protein>
    <recommendedName>
        <fullName evidence="6">Peptidyl-prolyl cis-trans isomerase</fullName>
        <ecNumber evidence="6">5.2.1.8</ecNumber>
    </recommendedName>
</protein>
<keyword evidence="7" id="KW-0732">Signal</keyword>
<dbReference type="RefSeq" id="WP_259962953.1">
    <property type="nucleotide sequence ID" value="NZ_JAOAMV010000007.1"/>
</dbReference>
<dbReference type="SUPFAM" id="SSF54534">
    <property type="entry name" value="FKBP-like"/>
    <property type="match status" value="1"/>
</dbReference>
<evidence type="ECO:0000313" key="10">
    <source>
        <dbReference type="Proteomes" id="UP001142648"/>
    </source>
</evidence>
<dbReference type="Proteomes" id="UP001142648">
    <property type="component" value="Unassembled WGS sequence"/>
</dbReference>
<evidence type="ECO:0000256" key="2">
    <source>
        <dbReference type="ARBA" id="ARBA00006577"/>
    </source>
</evidence>
<reference evidence="9" key="1">
    <citation type="submission" date="2022-09" db="EMBL/GenBank/DDBJ databases">
        <title>The genome sequence of Tsuneonella sp. YG55.</title>
        <authorList>
            <person name="Liu Y."/>
        </authorList>
    </citation>
    <scope>NUCLEOTIDE SEQUENCE</scope>
    <source>
        <strain evidence="9">YG55</strain>
    </source>
</reference>
<evidence type="ECO:0000256" key="5">
    <source>
        <dbReference type="PROSITE-ProRule" id="PRU00277"/>
    </source>
</evidence>
<evidence type="ECO:0000256" key="4">
    <source>
        <dbReference type="ARBA" id="ARBA00023235"/>
    </source>
</evidence>
<accession>A0A9X2W369</accession>
<comment type="catalytic activity">
    <reaction evidence="1 5 6">
        <text>[protein]-peptidylproline (omega=180) = [protein]-peptidylproline (omega=0)</text>
        <dbReference type="Rhea" id="RHEA:16237"/>
        <dbReference type="Rhea" id="RHEA-COMP:10747"/>
        <dbReference type="Rhea" id="RHEA-COMP:10748"/>
        <dbReference type="ChEBI" id="CHEBI:83833"/>
        <dbReference type="ChEBI" id="CHEBI:83834"/>
        <dbReference type="EC" id="5.2.1.8"/>
    </reaction>
</comment>
<organism evidence="9 10">
    <name type="scientific">Tsuneonella litorea</name>
    <dbReference type="NCBI Taxonomy" id="2976475"/>
    <lineage>
        <taxon>Bacteria</taxon>
        <taxon>Pseudomonadati</taxon>
        <taxon>Pseudomonadota</taxon>
        <taxon>Alphaproteobacteria</taxon>
        <taxon>Sphingomonadales</taxon>
        <taxon>Erythrobacteraceae</taxon>
        <taxon>Tsuneonella</taxon>
    </lineage>
</organism>
<dbReference type="Gene3D" id="3.10.50.40">
    <property type="match status" value="1"/>
</dbReference>
<dbReference type="PANTHER" id="PTHR43811:SF19">
    <property type="entry name" value="39 KDA FK506-BINDING NUCLEAR PROTEIN"/>
    <property type="match status" value="1"/>
</dbReference>
<gene>
    <name evidence="9" type="ORF">N0B51_13090</name>
</gene>
<evidence type="ECO:0000256" key="3">
    <source>
        <dbReference type="ARBA" id="ARBA00023110"/>
    </source>
</evidence>
<feature type="signal peptide" evidence="7">
    <location>
        <begin position="1"/>
        <end position="23"/>
    </location>
</feature>